<dbReference type="RefSeq" id="WP_318751209.1">
    <property type="nucleotide sequence ID" value="NZ_CP132508.1"/>
</dbReference>
<dbReference type="CDD" id="cd02027">
    <property type="entry name" value="APSK"/>
    <property type="match status" value="1"/>
</dbReference>
<proteinExistence type="inferred from homology"/>
<evidence type="ECO:0000256" key="1">
    <source>
        <dbReference type="ARBA" id="ARBA00001823"/>
    </source>
</evidence>
<keyword evidence="12" id="KW-1185">Reference proteome</keyword>
<dbReference type="Proteomes" id="UP001304683">
    <property type="component" value="Chromosome"/>
</dbReference>
<keyword evidence="5 7" id="KW-0067">ATP-binding</keyword>
<feature type="domain" description="Sulphate adenylyltransferase catalytic" evidence="9">
    <location>
        <begin position="182"/>
        <end position="396"/>
    </location>
</feature>
<feature type="binding site" evidence="7">
    <location>
        <begin position="412"/>
        <end position="419"/>
    </location>
    <ligand>
        <name>ATP</name>
        <dbReference type="ChEBI" id="CHEBI:30616"/>
    </ligand>
</feature>
<dbReference type="PANTHER" id="PTHR42700:SF1">
    <property type="entry name" value="SULFATE ADENYLYLTRANSFERASE"/>
    <property type="match status" value="1"/>
</dbReference>
<dbReference type="InterPro" id="IPR050512">
    <property type="entry name" value="Sulf_AdTrans/APS_kinase"/>
</dbReference>
<dbReference type="HAMAP" id="MF_00065">
    <property type="entry name" value="Adenylyl_sulf_kinase"/>
    <property type="match status" value="1"/>
</dbReference>
<dbReference type="GO" id="GO:0016779">
    <property type="term" value="F:nucleotidyltransferase activity"/>
    <property type="evidence" value="ECO:0007669"/>
    <property type="project" value="UniProtKB-KW"/>
</dbReference>
<dbReference type="SUPFAM" id="SSF52374">
    <property type="entry name" value="Nucleotidylyl transferase"/>
    <property type="match status" value="1"/>
</dbReference>
<protein>
    <recommendedName>
        <fullName evidence="7">Adenylyl-sulfate kinase</fullName>
        <ecNumber evidence="7">2.7.1.25</ecNumber>
    </recommendedName>
    <alternativeName>
        <fullName evidence="7">APS kinase</fullName>
    </alternativeName>
    <alternativeName>
        <fullName evidence="7">ATP adenosine-5'-phosphosulfate 3'-phosphotransferase</fullName>
    </alternativeName>
    <alternativeName>
        <fullName evidence="7">Adenosine-5'-phosphosulfate kinase</fullName>
    </alternativeName>
</protein>
<dbReference type="SUPFAM" id="SSF52540">
    <property type="entry name" value="P-loop containing nucleoside triphosphate hydrolases"/>
    <property type="match status" value="1"/>
</dbReference>
<evidence type="ECO:0000259" key="10">
    <source>
        <dbReference type="Pfam" id="PF14306"/>
    </source>
</evidence>
<organism evidence="11 12">
    <name type="scientific">Thermaerobacter composti</name>
    <dbReference type="NCBI Taxonomy" id="554949"/>
    <lineage>
        <taxon>Bacteria</taxon>
        <taxon>Bacillati</taxon>
        <taxon>Bacillota</taxon>
        <taxon>Clostridia</taxon>
        <taxon>Eubacteriales</taxon>
        <taxon>Clostridiales Family XVII. Incertae Sedis</taxon>
        <taxon>Thermaerobacter</taxon>
    </lineage>
</organism>
<feature type="domain" description="ATP-sulfurylase PUA-like" evidence="10">
    <location>
        <begin position="15"/>
        <end position="173"/>
    </location>
</feature>
<dbReference type="InterPro" id="IPR025980">
    <property type="entry name" value="ATP-Sase_PUA-like_dom"/>
</dbReference>
<dbReference type="SUPFAM" id="SSF88697">
    <property type="entry name" value="PUA domain-like"/>
    <property type="match status" value="1"/>
</dbReference>
<evidence type="ECO:0000256" key="4">
    <source>
        <dbReference type="ARBA" id="ARBA00022741"/>
    </source>
</evidence>
<keyword evidence="7 11" id="KW-0418">Kinase</keyword>
<dbReference type="NCBIfam" id="TIGR00339">
    <property type="entry name" value="sopT"/>
    <property type="match status" value="1"/>
</dbReference>
<gene>
    <name evidence="7" type="primary">cysC</name>
    <name evidence="11" type="ORF">Q5761_03370</name>
</gene>
<comment type="similarity">
    <text evidence="7">Belongs to the APS kinase family.</text>
</comment>
<comment type="catalytic activity">
    <reaction evidence="1 7">
        <text>adenosine 5'-phosphosulfate + ATP = 3'-phosphoadenylyl sulfate + ADP + H(+)</text>
        <dbReference type="Rhea" id="RHEA:24152"/>
        <dbReference type="ChEBI" id="CHEBI:15378"/>
        <dbReference type="ChEBI" id="CHEBI:30616"/>
        <dbReference type="ChEBI" id="CHEBI:58243"/>
        <dbReference type="ChEBI" id="CHEBI:58339"/>
        <dbReference type="ChEBI" id="CHEBI:456216"/>
        <dbReference type="EC" id="2.7.1.25"/>
    </reaction>
</comment>
<dbReference type="InterPro" id="IPR027417">
    <property type="entry name" value="P-loop_NTPase"/>
</dbReference>
<evidence type="ECO:0000259" key="8">
    <source>
        <dbReference type="Pfam" id="PF01583"/>
    </source>
</evidence>
<dbReference type="Pfam" id="PF01583">
    <property type="entry name" value="APS_kinase"/>
    <property type="match status" value="1"/>
</dbReference>
<reference evidence="11 12" key="1">
    <citation type="submission" date="2023-08" db="EMBL/GenBank/DDBJ databases">
        <title>Genome sequence of Thermaerobacter compostii strain Ins1, a spore-forming filamentous bacterium isolated from a deep geothermal reservoir.</title>
        <authorList>
            <person name="Bregnard D."/>
            <person name="Gonzalez D."/>
            <person name="Junier P."/>
        </authorList>
    </citation>
    <scope>NUCLEOTIDE SEQUENCE [LARGE SCALE GENOMIC DNA]</scope>
    <source>
        <strain evidence="11 12">Ins1</strain>
    </source>
</reference>
<comment type="function">
    <text evidence="7">Catalyzes the synthesis of activated sulfate.</text>
</comment>
<evidence type="ECO:0000256" key="6">
    <source>
        <dbReference type="ARBA" id="ARBA00049370"/>
    </source>
</evidence>
<evidence type="ECO:0000259" key="9">
    <source>
        <dbReference type="Pfam" id="PF01747"/>
    </source>
</evidence>
<dbReference type="CDD" id="cd00517">
    <property type="entry name" value="ATPS"/>
    <property type="match status" value="1"/>
</dbReference>
<dbReference type="PANTHER" id="PTHR42700">
    <property type="entry name" value="SULFATE ADENYLYLTRANSFERASE"/>
    <property type="match status" value="1"/>
</dbReference>
<evidence type="ECO:0000256" key="5">
    <source>
        <dbReference type="ARBA" id="ARBA00022840"/>
    </source>
</evidence>
<comment type="caution">
    <text evidence="7">Lacks conserved residue(s) required for the propagation of feature annotation.</text>
</comment>
<dbReference type="InterPro" id="IPR002650">
    <property type="entry name" value="Sulphate_adenylyltransferase"/>
</dbReference>
<dbReference type="Pfam" id="PF01747">
    <property type="entry name" value="ATP-sulfurylase"/>
    <property type="match status" value="1"/>
</dbReference>
<evidence type="ECO:0000256" key="7">
    <source>
        <dbReference type="HAMAP-Rule" id="MF_00065"/>
    </source>
</evidence>
<keyword evidence="4 7" id="KW-0547">Nucleotide-binding</keyword>
<dbReference type="Gene3D" id="3.40.50.620">
    <property type="entry name" value="HUPs"/>
    <property type="match status" value="1"/>
</dbReference>
<dbReference type="NCBIfam" id="NF004040">
    <property type="entry name" value="PRK05537.1"/>
    <property type="match status" value="1"/>
</dbReference>
<feature type="domain" description="APS kinase" evidence="8">
    <location>
        <begin position="404"/>
        <end position="556"/>
    </location>
</feature>
<dbReference type="GO" id="GO:0016301">
    <property type="term" value="F:kinase activity"/>
    <property type="evidence" value="ECO:0007669"/>
    <property type="project" value="UniProtKB-KW"/>
</dbReference>
<name>A0ABZ0QQE5_9FIRM</name>
<dbReference type="Gene3D" id="3.10.400.10">
    <property type="entry name" value="Sulfate adenylyltransferase"/>
    <property type="match status" value="1"/>
</dbReference>
<accession>A0ABZ0QQE5</accession>
<dbReference type="NCBIfam" id="TIGR00455">
    <property type="entry name" value="apsK"/>
    <property type="match status" value="1"/>
</dbReference>
<dbReference type="InterPro" id="IPR059117">
    <property type="entry name" value="APS_kinase_dom"/>
</dbReference>
<evidence type="ECO:0000256" key="2">
    <source>
        <dbReference type="ARBA" id="ARBA00022679"/>
    </source>
</evidence>
<dbReference type="InterPro" id="IPR015947">
    <property type="entry name" value="PUA-like_sf"/>
</dbReference>
<keyword evidence="3 11" id="KW-0548">Nucleotidyltransferase</keyword>
<dbReference type="InterPro" id="IPR014729">
    <property type="entry name" value="Rossmann-like_a/b/a_fold"/>
</dbReference>
<evidence type="ECO:0000256" key="3">
    <source>
        <dbReference type="ARBA" id="ARBA00022695"/>
    </source>
</evidence>
<keyword evidence="7" id="KW-0597">Phosphoprotein</keyword>
<dbReference type="InterPro" id="IPR024951">
    <property type="entry name" value="Sulfurylase_cat_dom"/>
</dbReference>
<dbReference type="InterPro" id="IPR002891">
    <property type="entry name" value="APS"/>
</dbReference>
<dbReference type="NCBIfam" id="NF003013">
    <property type="entry name" value="PRK03846.1"/>
    <property type="match status" value="1"/>
</dbReference>
<sequence>MWRCGPALLKEGALIAPHGGRLCELLVGPERAQKLKEEALQLPSIVLTERQLCDLELLLNGGFSPLTGFMTRRDYDRVVEEMRLADGTLWPIPITLDVHRDVARSLEVGDRVALRDPTGVLLAVMTVEDVWQPDKEREAREVFRTLDRKHPAVHYLFDVAGDYYVGGRVEGVQLPIHYDFRELRLTPAQLRHRFAERGWTRVVAFQTRNPMQRAHKELTDRAARQIGGHLLIHPVVGMTKPGDVDYMTRVRCYRAILKYYPEGLADLSLLPLAMRMAGPREALWHGIIRKNYGCTHLIVGRDHASPGTDSQGRPFYGRYEAQELFARYEDELGIRMVPFQEMVYVPSRDAYIPADEVEPGIETWRISGTELRARLAKGEELPSWFTYPEVAAELRRAYPPRHEQGFCVFFTGLPSSGKSTLANALMVRLMELTGRPVTLLDGDVVRTHLSKGLGFSREDRSTNVRRIGYVASEIVRHRGIVICAPIAPYEADRRFNRELISRYGGYIEVYVNAPLEVCEQRDVKGLYRKARAGLLTGFTGVDDPYEPPSQPEVVVETDKQSVEEGVATILATLERLGFLGSP</sequence>
<comment type="catalytic activity">
    <reaction evidence="6">
        <text>sulfate + ATP + H(+) = adenosine 5'-phosphosulfate + diphosphate</text>
        <dbReference type="Rhea" id="RHEA:18133"/>
        <dbReference type="ChEBI" id="CHEBI:15378"/>
        <dbReference type="ChEBI" id="CHEBI:16189"/>
        <dbReference type="ChEBI" id="CHEBI:30616"/>
        <dbReference type="ChEBI" id="CHEBI:33019"/>
        <dbReference type="ChEBI" id="CHEBI:58243"/>
        <dbReference type="EC" id="2.7.7.4"/>
    </reaction>
</comment>
<evidence type="ECO:0000313" key="11">
    <source>
        <dbReference type="EMBL" id="WPD19720.1"/>
    </source>
</evidence>
<dbReference type="Pfam" id="PF14306">
    <property type="entry name" value="PUA_2"/>
    <property type="match status" value="1"/>
</dbReference>
<dbReference type="EMBL" id="CP132508">
    <property type="protein sequence ID" value="WPD19720.1"/>
    <property type="molecule type" value="Genomic_DNA"/>
</dbReference>
<evidence type="ECO:0000313" key="12">
    <source>
        <dbReference type="Proteomes" id="UP001304683"/>
    </source>
</evidence>
<dbReference type="Gene3D" id="3.40.50.300">
    <property type="entry name" value="P-loop containing nucleotide triphosphate hydrolases"/>
    <property type="match status" value="1"/>
</dbReference>
<dbReference type="EC" id="2.7.1.25" evidence="7"/>
<keyword evidence="2 7" id="KW-0808">Transferase</keyword>
<comment type="pathway">
    <text evidence="7">Sulfur metabolism; hydrogen sulfide biosynthesis; sulfite from sulfate: step 2/3.</text>
</comment>